<reference evidence="6" key="1">
    <citation type="submission" date="2016-12" db="EMBL/GenBank/DDBJ databases">
        <authorList>
            <person name="Gulvik C.A."/>
        </authorList>
    </citation>
    <scope>NUCLEOTIDE SEQUENCE [LARGE SCALE GENOMIC DNA]</scope>
    <source>
        <strain evidence="6">ATCC 51725</strain>
    </source>
</reference>
<evidence type="ECO:0000259" key="3">
    <source>
        <dbReference type="Pfam" id="PF00535"/>
    </source>
</evidence>
<dbReference type="AlphaFoldDB" id="A0A1Q8EDG8"/>
<dbReference type="Gene3D" id="3.90.550.10">
    <property type="entry name" value="Spore Coat Polysaccharide Biosynthesis Protein SpsA, Chain A"/>
    <property type="match status" value="1"/>
</dbReference>
<keyword evidence="1 5" id="KW-0328">Glycosyltransferase</keyword>
<evidence type="ECO:0000256" key="1">
    <source>
        <dbReference type="ARBA" id="ARBA00022676"/>
    </source>
</evidence>
<name>A0A1Q8EDG8_STRAI</name>
<dbReference type="Proteomes" id="UP000255213">
    <property type="component" value="Unassembled WGS sequence"/>
</dbReference>
<gene>
    <name evidence="5" type="primary">hyaD_2</name>
    <name evidence="4" type="ORF">BU200_05215</name>
    <name evidence="5" type="ORF">NCTC12957_01752</name>
</gene>
<evidence type="ECO:0000313" key="5">
    <source>
        <dbReference type="EMBL" id="SUN08163.1"/>
    </source>
</evidence>
<dbReference type="GO" id="GO:0050501">
    <property type="term" value="F:hyaluronan synthase activity"/>
    <property type="evidence" value="ECO:0007669"/>
    <property type="project" value="UniProtKB-EC"/>
</dbReference>
<evidence type="ECO:0000313" key="4">
    <source>
        <dbReference type="EMBL" id="OLF49820.1"/>
    </source>
</evidence>
<proteinExistence type="predicted"/>
<dbReference type="Pfam" id="PF00535">
    <property type="entry name" value="Glycos_transf_2"/>
    <property type="match status" value="1"/>
</dbReference>
<protein>
    <submittedName>
        <fullName evidence="5">Glycosyltransferase</fullName>
        <ecNumber evidence="5">2.4.1.212</ecNumber>
    </submittedName>
</protein>
<dbReference type="InterPro" id="IPR001173">
    <property type="entry name" value="Glyco_trans_2-like"/>
</dbReference>
<evidence type="ECO:0000256" key="2">
    <source>
        <dbReference type="ARBA" id="ARBA00022679"/>
    </source>
</evidence>
<dbReference type="SUPFAM" id="SSF53448">
    <property type="entry name" value="Nucleotide-diphospho-sugar transferases"/>
    <property type="match status" value="1"/>
</dbReference>
<dbReference type="EMBL" id="UHEN01000001">
    <property type="protein sequence ID" value="SUN08163.1"/>
    <property type="molecule type" value="Genomic_DNA"/>
</dbReference>
<dbReference type="PANTHER" id="PTHR22916">
    <property type="entry name" value="GLYCOSYLTRANSFERASE"/>
    <property type="match status" value="1"/>
</dbReference>
<dbReference type="CDD" id="cd00761">
    <property type="entry name" value="Glyco_tranf_GTA_type"/>
    <property type="match status" value="1"/>
</dbReference>
<keyword evidence="6" id="KW-1185">Reference proteome</keyword>
<dbReference type="PANTHER" id="PTHR22916:SF51">
    <property type="entry name" value="GLYCOSYLTRANSFERASE EPSH-RELATED"/>
    <property type="match status" value="1"/>
</dbReference>
<evidence type="ECO:0000313" key="7">
    <source>
        <dbReference type="Proteomes" id="UP000255213"/>
    </source>
</evidence>
<dbReference type="RefSeq" id="WP_075099167.1">
    <property type="nucleotide sequence ID" value="NZ_MSJL01000019.1"/>
</dbReference>
<dbReference type="OrthoDB" id="396512at2"/>
<dbReference type="EC" id="2.4.1.212" evidence="5"/>
<evidence type="ECO:0000313" key="6">
    <source>
        <dbReference type="Proteomes" id="UP000186437"/>
    </source>
</evidence>
<reference evidence="4" key="2">
    <citation type="submission" date="2016-12" db="EMBL/GenBank/DDBJ databases">
        <authorList>
            <person name="Song W.-J."/>
            <person name="Kurnit D.M."/>
        </authorList>
    </citation>
    <scope>NUCLEOTIDE SEQUENCE [LARGE SCALE GENOMIC DNA]</scope>
    <source>
        <strain evidence="4">ATCC 51725</strain>
    </source>
</reference>
<dbReference type="EMBL" id="MSJL01000019">
    <property type="protein sequence ID" value="OLF49820.1"/>
    <property type="molecule type" value="Genomic_DNA"/>
</dbReference>
<dbReference type="Proteomes" id="UP000186437">
    <property type="component" value="Unassembled WGS sequence"/>
</dbReference>
<keyword evidence="2 5" id="KW-0808">Transferase</keyword>
<feature type="domain" description="Glycosyltransferase 2-like" evidence="3">
    <location>
        <begin position="4"/>
        <end position="137"/>
    </location>
</feature>
<organism evidence="4 6">
    <name type="scientific">Streptococcus acidominimus</name>
    <dbReference type="NCBI Taxonomy" id="1326"/>
    <lineage>
        <taxon>Bacteria</taxon>
        <taxon>Bacillati</taxon>
        <taxon>Bacillota</taxon>
        <taxon>Bacilli</taxon>
        <taxon>Lactobacillales</taxon>
        <taxon>Streptococcaceae</taxon>
        <taxon>Streptococcus</taxon>
    </lineage>
</organism>
<accession>A0A1Q8EDG8</accession>
<sequence length="317" mass="36424">MELSIIIPIYNVEDYLSQCLDSVYQLDDTIQYEVILVNDGSTDSSESIIVSYSARYAEKTRVVHQHNQGLSAARNSGMQVAKGDYVLFVDSDDVVEAAKIALLLRGAQADQVDIALGEYYYLIDGKSSTSKSIQRRLSHPRLQEKMSGLVMADYLLEPVSNNVRVEAWANLYKHSFLRENDLHFLDGLLHEDVLFTFTAFMKAGLVKYYPYVFYLYRSRANSIMANSLNRINGLNKLYIIDRLLEYEKKNQIQSKALESCLLTQYFGVVRHYKLSNMKIEQRLAYCQRLSFSARLRYWLIGYFKRGAVESIGKVGRT</sequence>
<reference evidence="5 7" key="3">
    <citation type="submission" date="2018-06" db="EMBL/GenBank/DDBJ databases">
        <authorList>
            <consortium name="Pathogen Informatics"/>
            <person name="Doyle S."/>
        </authorList>
    </citation>
    <scope>NUCLEOTIDE SEQUENCE [LARGE SCALE GENOMIC DNA]</scope>
    <source>
        <strain evidence="5 7">NCTC12957</strain>
    </source>
</reference>
<dbReference type="InterPro" id="IPR029044">
    <property type="entry name" value="Nucleotide-diphossugar_trans"/>
</dbReference>